<accession>A0ABW3WQD4</accession>
<feature type="chain" id="PRO_5045300250" evidence="1">
    <location>
        <begin position="23"/>
        <end position="936"/>
    </location>
</feature>
<name>A0ABW3WQD4_9FLAO</name>
<keyword evidence="2" id="KW-0378">Hydrolase</keyword>
<sequence>MNKTLKFTLLLSVLFLNLCVGQKNNISITAALNSETNKLEVYQETLYYNTSNNSLNSIYFHNWANAYKDKNTPLAIRFEEKNSKSFHFTKEKNRGYSEIKSININNKLASWESTKENPDILKLILNQPLQPNDSVKITATYTVKIPKDKFTRYGVNNYEYNLRYWYLAPAILEKNWKTFSNLDLDDLYIDFCDYDITLNIPKEYTVNSDLLFTVKEDKFTNEYRLLGSNRPDVEVNITQLNEFSSYNSTPVAITTNLNSEKLNLVVKTNILTRELSFIESYLGKFPHKKLLINKISYESDPVYGLNQLPSFLEPFSDIFEWDIKMFKVLVRKYLENKFLFNQRDDIWLIDGLQTYLMMQYVEKFYPEVKALGNISKFWGVKKYNLAKINYNAKYDFVYQFASRKNLDQPLTTPADSLSNFNKKIANKYKAGLGLRYLDSYLGEATIKNAIVDFSNQNSSKKVESKAIFNYINTTKDLEWFKIGYLQTNKKPDYTIKKVEKTDDSLKVIVENKRSFTTPIKLYGLKDNNIKYQKWLSEIDTSATITIAKNGFDKLSLNYNSLLPEYNLRNNWKNVDKKLVTRPIQFRFLKDLENPYYNQLFYKPVFGYNYYNGIILGMTFSNQTYLNKSINFKITPSYGTKSNSFSGSYSLRYEYLPENGKVNKILVGVAGGHYDYAEGLPYNQIVPYAALEFRKKNYRDISSNIISTSFTFVDKTPSLTETQDIETLKYNVFNIGYGFAKPNIIKDLRFSTGLEISDKFSKISLNAHYRTLTNTNTQFDFRLFAGAFLSNNTNTDFFSFALDRPTDYLFRYDYLGRSETSGFLSQQIIISEGGFKSKLPVAYANQWLTSINTSIGLWRWIEVYNDTALVKNKYEKVYFAYENGVRLNFVQDILEVYFPVYSNLGWEITQPNYASKIRFVLVLKPKKIFNFLKRGFY</sequence>
<keyword evidence="2" id="KW-0645">Protease</keyword>
<protein>
    <submittedName>
        <fullName evidence="2">Aminopeptidase</fullName>
    </submittedName>
</protein>
<dbReference type="Gene3D" id="1.10.390.10">
    <property type="entry name" value="Neutral Protease Domain 2"/>
    <property type="match status" value="1"/>
</dbReference>
<dbReference type="InterPro" id="IPR027268">
    <property type="entry name" value="Peptidase_M4/M1_CTD_sf"/>
</dbReference>
<dbReference type="EMBL" id="JBHTMV010000003">
    <property type="protein sequence ID" value="MFD1293707.1"/>
    <property type="molecule type" value="Genomic_DNA"/>
</dbReference>
<dbReference type="RefSeq" id="WP_386808898.1">
    <property type="nucleotide sequence ID" value="NZ_JBHTMV010000003.1"/>
</dbReference>
<gene>
    <name evidence="2" type="ORF">ACFQ5N_07645</name>
</gene>
<organism evidence="2 3">
    <name type="scientific">Lutibacter holmesii</name>
    <dbReference type="NCBI Taxonomy" id="1137985"/>
    <lineage>
        <taxon>Bacteria</taxon>
        <taxon>Pseudomonadati</taxon>
        <taxon>Bacteroidota</taxon>
        <taxon>Flavobacteriia</taxon>
        <taxon>Flavobacteriales</taxon>
        <taxon>Flavobacteriaceae</taxon>
        <taxon>Lutibacter</taxon>
    </lineage>
</organism>
<evidence type="ECO:0000256" key="1">
    <source>
        <dbReference type="SAM" id="SignalP"/>
    </source>
</evidence>
<keyword evidence="2" id="KW-0031">Aminopeptidase</keyword>
<evidence type="ECO:0000313" key="3">
    <source>
        <dbReference type="Proteomes" id="UP001597241"/>
    </source>
</evidence>
<dbReference type="Proteomes" id="UP001597241">
    <property type="component" value="Unassembled WGS sequence"/>
</dbReference>
<evidence type="ECO:0000313" key="2">
    <source>
        <dbReference type="EMBL" id="MFD1293707.1"/>
    </source>
</evidence>
<keyword evidence="1" id="KW-0732">Signal</keyword>
<comment type="caution">
    <text evidence="2">The sequence shown here is derived from an EMBL/GenBank/DDBJ whole genome shotgun (WGS) entry which is preliminary data.</text>
</comment>
<reference evidence="3" key="1">
    <citation type="journal article" date="2019" name="Int. J. Syst. Evol. Microbiol.">
        <title>The Global Catalogue of Microorganisms (GCM) 10K type strain sequencing project: providing services to taxonomists for standard genome sequencing and annotation.</title>
        <authorList>
            <consortium name="The Broad Institute Genomics Platform"/>
            <consortium name="The Broad Institute Genome Sequencing Center for Infectious Disease"/>
            <person name="Wu L."/>
            <person name="Ma J."/>
        </authorList>
    </citation>
    <scope>NUCLEOTIDE SEQUENCE [LARGE SCALE GENOMIC DNA]</scope>
    <source>
        <strain evidence="3">CCUG 62221</strain>
    </source>
</reference>
<feature type="signal peptide" evidence="1">
    <location>
        <begin position="1"/>
        <end position="22"/>
    </location>
</feature>
<proteinExistence type="predicted"/>
<keyword evidence="3" id="KW-1185">Reference proteome</keyword>
<dbReference type="GO" id="GO:0004177">
    <property type="term" value="F:aminopeptidase activity"/>
    <property type="evidence" value="ECO:0007669"/>
    <property type="project" value="UniProtKB-KW"/>
</dbReference>